<keyword evidence="4" id="KW-1185">Reference proteome</keyword>
<evidence type="ECO:0000313" key="4">
    <source>
        <dbReference type="Proteomes" id="UP000187185"/>
    </source>
</evidence>
<dbReference type="OrthoDB" id="3178004at2"/>
<evidence type="ECO:0000256" key="1">
    <source>
        <dbReference type="SAM" id="Phobius"/>
    </source>
</evidence>
<reference evidence="3 4" key="1">
    <citation type="submission" date="2016-12" db="EMBL/GenBank/DDBJ databases">
        <title>Complete genome sequence of Microbacterium aurum KACC 15219.</title>
        <authorList>
            <person name="Jung Y."/>
            <person name="Shin J.-H."/>
            <person name="Lee Y.-J."/>
            <person name="Yi H."/>
            <person name="Bahn Y.-S."/>
            <person name="Kim J.F."/>
            <person name="Lee D.-W."/>
        </authorList>
    </citation>
    <scope>NUCLEOTIDE SEQUENCE [LARGE SCALE GENOMIC DNA]</scope>
    <source>
        <strain evidence="3 4">KACC 15219</strain>
    </source>
</reference>
<keyword evidence="1" id="KW-0812">Transmembrane</keyword>
<feature type="transmembrane region" description="Helical" evidence="1">
    <location>
        <begin position="58"/>
        <end position="83"/>
    </location>
</feature>
<accession>A0A1P8U7H8</accession>
<dbReference type="AlphaFoldDB" id="A0A1P8U7H8"/>
<keyword evidence="1" id="KW-1133">Transmembrane helix</keyword>
<dbReference type="RefSeq" id="WP_076690339.1">
    <property type="nucleotide sequence ID" value="NZ_CP018762.1"/>
</dbReference>
<dbReference type="InterPro" id="IPR012867">
    <property type="entry name" value="DUF1648"/>
</dbReference>
<feature type="transmembrane region" description="Helical" evidence="1">
    <location>
        <begin position="130"/>
        <end position="151"/>
    </location>
</feature>
<sequence length="333" mass="33886">MTDRAPLAVRRFTLVAIVLPIIVTALAVAIQVILLPRVPDPMAIHWGSGGGPNGSGPAWLMIVVTLVVGVGAPLLIALSAHAGLRRGDRGATYRLLGAVALATSVLMGVLGAWTFAAQAGLASWQDAPSVVIPLVVAFAVAVVAGALGWFVQPDEPYCPTLLAAGAPIELDGDERAVWLQRVQLARGAAIALVAAFVLLVVVTLVSVFADAPAGSVVVLIVVTIVCAAAVVSTLAFHVRVDAAGLTVNSIVGLPRVHVPLRDIASVEAVDVNPMGEFGGWGMRWAPGGGFGVVLRSGPGIRVHRTNGKVVTVTVEDAATGAALLGALAARAKA</sequence>
<evidence type="ECO:0000259" key="2">
    <source>
        <dbReference type="Pfam" id="PF07853"/>
    </source>
</evidence>
<dbReference type="Proteomes" id="UP000187185">
    <property type="component" value="Chromosome"/>
</dbReference>
<feature type="transmembrane region" description="Helical" evidence="1">
    <location>
        <begin position="215"/>
        <end position="236"/>
    </location>
</feature>
<organism evidence="3 4">
    <name type="scientific">Microbacterium aurum</name>
    <dbReference type="NCBI Taxonomy" id="36805"/>
    <lineage>
        <taxon>Bacteria</taxon>
        <taxon>Bacillati</taxon>
        <taxon>Actinomycetota</taxon>
        <taxon>Actinomycetes</taxon>
        <taxon>Micrococcales</taxon>
        <taxon>Microbacteriaceae</taxon>
        <taxon>Microbacterium</taxon>
    </lineage>
</organism>
<feature type="transmembrane region" description="Helical" evidence="1">
    <location>
        <begin position="12"/>
        <end position="38"/>
    </location>
</feature>
<dbReference type="Pfam" id="PF07853">
    <property type="entry name" value="DUF1648"/>
    <property type="match status" value="1"/>
</dbReference>
<protein>
    <recommendedName>
        <fullName evidence="2">DUF1648 domain-containing protein</fullName>
    </recommendedName>
</protein>
<proteinExistence type="predicted"/>
<evidence type="ECO:0000313" key="3">
    <source>
        <dbReference type="EMBL" id="APZ34023.1"/>
    </source>
</evidence>
<dbReference type="KEGG" id="maur:BOH66_06950"/>
<dbReference type="EMBL" id="CP018762">
    <property type="protein sequence ID" value="APZ34023.1"/>
    <property type="molecule type" value="Genomic_DNA"/>
</dbReference>
<feature type="transmembrane region" description="Helical" evidence="1">
    <location>
        <begin position="95"/>
        <end position="118"/>
    </location>
</feature>
<feature type="domain" description="DUF1648" evidence="2">
    <location>
        <begin position="22"/>
        <end position="65"/>
    </location>
</feature>
<keyword evidence="1" id="KW-0472">Membrane</keyword>
<feature type="transmembrane region" description="Helical" evidence="1">
    <location>
        <begin position="188"/>
        <end position="209"/>
    </location>
</feature>
<gene>
    <name evidence="3" type="ORF">BOH66_06950</name>
</gene>
<name>A0A1P8U7H8_9MICO</name>
<dbReference type="STRING" id="36805.BOH66_06950"/>